<proteinExistence type="predicted"/>
<reference evidence="1" key="1">
    <citation type="submission" date="2017-05" db="UniProtKB">
        <authorList>
            <consortium name="EnsemblMetazoa"/>
        </authorList>
    </citation>
    <scope>IDENTIFICATION</scope>
</reference>
<dbReference type="OrthoDB" id="21144at2759"/>
<dbReference type="SUPFAM" id="SSF64268">
    <property type="entry name" value="PX domain"/>
    <property type="match status" value="1"/>
</dbReference>
<dbReference type="GO" id="GO:0035091">
    <property type="term" value="F:phosphatidylinositol binding"/>
    <property type="evidence" value="ECO:0007669"/>
    <property type="project" value="InterPro"/>
</dbReference>
<name>A0A1X7SX35_AMPQE</name>
<dbReference type="InParanoid" id="A0A1X7SX35"/>
<dbReference type="EnsemblMetazoa" id="Aqu2.1.06720_001">
    <property type="protein sequence ID" value="Aqu2.1.06720_001"/>
    <property type="gene ID" value="Aqu2.1.06720"/>
</dbReference>
<sequence>SFYLNIEVQSKTTVTSPRRRKFSVSSSKASRPLLSMDININTNFPEFDLQDYVITRSLKDVTTLYDIFAVTTVAASNLPGRPDKKSKDWRQQSEAFLMYVAQSQELRNIPEFMEFIKPGDMTG</sequence>
<evidence type="ECO:0000313" key="1">
    <source>
        <dbReference type="EnsemblMetazoa" id="Aqu2.1.06720_001"/>
    </source>
</evidence>
<dbReference type="AlphaFoldDB" id="A0A1X7SX35"/>
<organism evidence="1">
    <name type="scientific">Amphimedon queenslandica</name>
    <name type="common">Sponge</name>
    <dbReference type="NCBI Taxonomy" id="400682"/>
    <lineage>
        <taxon>Eukaryota</taxon>
        <taxon>Metazoa</taxon>
        <taxon>Porifera</taxon>
        <taxon>Demospongiae</taxon>
        <taxon>Heteroscleromorpha</taxon>
        <taxon>Haplosclerida</taxon>
        <taxon>Niphatidae</taxon>
        <taxon>Amphimedon</taxon>
    </lineage>
</organism>
<dbReference type="Gene3D" id="3.30.1520.10">
    <property type="entry name" value="Phox-like domain"/>
    <property type="match status" value="1"/>
</dbReference>
<dbReference type="InterPro" id="IPR036871">
    <property type="entry name" value="PX_dom_sf"/>
</dbReference>
<protein>
    <submittedName>
        <fullName evidence="1">Uncharacterized protein</fullName>
    </submittedName>
</protein>
<accession>A0A1X7SX35</accession>